<reference evidence="2" key="1">
    <citation type="journal article" date="2022" name="Mol. Ecol. Resour.">
        <title>The genomes of chicory, endive, great burdock and yacon provide insights into Asteraceae palaeo-polyploidization history and plant inulin production.</title>
        <authorList>
            <person name="Fan W."/>
            <person name="Wang S."/>
            <person name="Wang H."/>
            <person name="Wang A."/>
            <person name="Jiang F."/>
            <person name="Liu H."/>
            <person name="Zhao H."/>
            <person name="Xu D."/>
            <person name="Zhang Y."/>
        </authorList>
    </citation>
    <scope>NUCLEOTIDE SEQUENCE [LARGE SCALE GENOMIC DNA]</scope>
    <source>
        <strain evidence="2">cv. Punajuju</strain>
    </source>
</reference>
<proteinExistence type="predicted"/>
<gene>
    <name evidence="1" type="ORF">L2E82_42162</name>
</gene>
<organism evidence="1 2">
    <name type="scientific">Cichorium intybus</name>
    <name type="common">Chicory</name>
    <dbReference type="NCBI Taxonomy" id="13427"/>
    <lineage>
        <taxon>Eukaryota</taxon>
        <taxon>Viridiplantae</taxon>
        <taxon>Streptophyta</taxon>
        <taxon>Embryophyta</taxon>
        <taxon>Tracheophyta</taxon>
        <taxon>Spermatophyta</taxon>
        <taxon>Magnoliopsida</taxon>
        <taxon>eudicotyledons</taxon>
        <taxon>Gunneridae</taxon>
        <taxon>Pentapetalae</taxon>
        <taxon>asterids</taxon>
        <taxon>campanulids</taxon>
        <taxon>Asterales</taxon>
        <taxon>Asteraceae</taxon>
        <taxon>Cichorioideae</taxon>
        <taxon>Cichorieae</taxon>
        <taxon>Cichoriinae</taxon>
        <taxon>Cichorium</taxon>
    </lineage>
</organism>
<sequence length="409" mass="46053">MGSRRDLVKGSKWRCGRPECFCFRSGRDRKLGRVATGVQEAYKYEFSASFQPTTHTKHIYNVEECSSEDNTDPATPTNLLPGYPLLDKSRGIMEGFNDVTMVVQEEMTTRHDGDTVCTVSRRSLPGDIRKIGVEDSSRAPTIESTGSVFESGVGHEESNKLRAEDVCERISRNWNPVNRWQNLEDDIRELKQYIDVKSIRTDIRLVEYWILAVQTNTWVLSGDSPGYAVQLCVLAVKPLERKAVYSVGPLIFIVGTTYVMGLLIFVVGTTYVWGYLSRRDGVWDRDAISSKDQNGGAVDLSAFALDRDAIMLGSEKQVVAGNGVIRNCQKFGTGDEPGLWGNANLVWVITILKRENEAGINTVVGYNQVVQVEMTTRHDGYTLMLLIWRWCGELMFKMILNDFKMLISE</sequence>
<dbReference type="Proteomes" id="UP001055811">
    <property type="component" value="Linkage Group LG08"/>
</dbReference>
<comment type="caution">
    <text evidence="1">The sequence shown here is derived from an EMBL/GenBank/DDBJ whole genome shotgun (WGS) entry which is preliminary data.</text>
</comment>
<evidence type="ECO:0000313" key="1">
    <source>
        <dbReference type="EMBL" id="KAI3698538.1"/>
    </source>
</evidence>
<dbReference type="EMBL" id="CM042016">
    <property type="protein sequence ID" value="KAI3698538.1"/>
    <property type="molecule type" value="Genomic_DNA"/>
</dbReference>
<name>A0ACB8ZMR4_CICIN</name>
<evidence type="ECO:0000313" key="2">
    <source>
        <dbReference type="Proteomes" id="UP001055811"/>
    </source>
</evidence>
<keyword evidence="2" id="KW-1185">Reference proteome</keyword>
<protein>
    <submittedName>
        <fullName evidence="1">Uncharacterized protein</fullName>
    </submittedName>
</protein>
<accession>A0ACB8ZMR4</accession>
<reference evidence="1 2" key="2">
    <citation type="journal article" date="2022" name="Mol. Ecol. Resour.">
        <title>The genomes of chicory, endive, great burdock and yacon provide insights into Asteraceae paleo-polyploidization history and plant inulin production.</title>
        <authorList>
            <person name="Fan W."/>
            <person name="Wang S."/>
            <person name="Wang H."/>
            <person name="Wang A."/>
            <person name="Jiang F."/>
            <person name="Liu H."/>
            <person name="Zhao H."/>
            <person name="Xu D."/>
            <person name="Zhang Y."/>
        </authorList>
    </citation>
    <scope>NUCLEOTIDE SEQUENCE [LARGE SCALE GENOMIC DNA]</scope>
    <source>
        <strain evidence="2">cv. Punajuju</strain>
        <tissue evidence="1">Leaves</tissue>
    </source>
</reference>